<gene>
    <name evidence="1" type="ORF">ETSY2_33905</name>
</gene>
<dbReference type="EMBL" id="AZHX01001451">
    <property type="protein sequence ID" value="ETX03251.1"/>
    <property type="molecule type" value="Genomic_DNA"/>
</dbReference>
<dbReference type="AlphaFoldDB" id="W4LZT7"/>
<organism evidence="1 2">
    <name type="scientific">Candidatus Entotheonella gemina</name>
    <dbReference type="NCBI Taxonomy" id="1429439"/>
    <lineage>
        <taxon>Bacteria</taxon>
        <taxon>Pseudomonadati</taxon>
        <taxon>Nitrospinota/Tectimicrobiota group</taxon>
        <taxon>Candidatus Tectimicrobiota</taxon>
        <taxon>Candidatus Entotheonellia</taxon>
        <taxon>Candidatus Entotheonellales</taxon>
        <taxon>Candidatus Entotheonellaceae</taxon>
        <taxon>Candidatus Entotheonella</taxon>
    </lineage>
</organism>
<accession>W4LZT7</accession>
<sequence>MSIRDHSAVYGDLLDVLAEGANAKRLLAFRLSERLQARLDNLLEKNREGTLTNEEVAELDAYEHFEHLVRLLKARELQK</sequence>
<dbReference type="Proteomes" id="UP000019140">
    <property type="component" value="Unassembled WGS sequence"/>
</dbReference>
<protein>
    <submittedName>
        <fullName evidence="1">Uncharacterized protein</fullName>
    </submittedName>
</protein>
<name>W4LZT7_9BACT</name>
<keyword evidence="2" id="KW-1185">Reference proteome</keyword>
<comment type="caution">
    <text evidence="1">The sequence shown here is derived from an EMBL/GenBank/DDBJ whole genome shotgun (WGS) entry which is preliminary data.</text>
</comment>
<evidence type="ECO:0000313" key="2">
    <source>
        <dbReference type="Proteomes" id="UP000019140"/>
    </source>
</evidence>
<reference evidence="1 2" key="1">
    <citation type="journal article" date="2014" name="Nature">
        <title>An environmental bacterial taxon with a large and distinct metabolic repertoire.</title>
        <authorList>
            <person name="Wilson M.C."/>
            <person name="Mori T."/>
            <person name="Ruckert C."/>
            <person name="Uria A.R."/>
            <person name="Helf M.J."/>
            <person name="Takada K."/>
            <person name="Gernert C."/>
            <person name="Steffens U.A."/>
            <person name="Heycke N."/>
            <person name="Schmitt S."/>
            <person name="Rinke C."/>
            <person name="Helfrich E.J."/>
            <person name="Brachmann A.O."/>
            <person name="Gurgui C."/>
            <person name="Wakimoto T."/>
            <person name="Kracht M."/>
            <person name="Crusemann M."/>
            <person name="Hentschel U."/>
            <person name="Abe I."/>
            <person name="Matsunaga S."/>
            <person name="Kalinowski J."/>
            <person name="Takeyama H."/>
            <person name="Piel J."/>
        </authorList>
    </citation>
    <scope>NUCLEOTIDE SEQUENCE [LARGE SCALE GENOMIC DNA]</scope>
    <source>
        <strain evidence="2">TSY2</strain>
    </source>
</reference>
<dbReference type="HOGENOM" id="CLU_192951_0_0_7"/>
<evidence type="ECO:0000313" key="1">
    <source>
        <dbReference type="EMBL" id="ETX03251.1"/>
    </source>
</evidence>
<proteinExistence type="predicted"/>